<evidence type="ECO:0008006" key="3">
    <source>
        <dbReference type="Google" id="ProtNLM"/>
    </source>
</evidence>
<organism evidence="1 2">
    <name type="scientific">Candidatus Magnetaquiglobus chichijimensis</name>
    <dbReference type="NCBI Taxonomy" id="3141448"/>
    <lineage>
        <taxon>Bacteria</taxon>
        <taxon>Pseudomonadati</taxon>
        <taxon>Pseudomonadota</taxon>
        <taxon>Magnetococcia</taxon>
        <taxon>Magnetococcales</taxon>
        <taxon>Candidatus Magnetaquicoccaceae</taxon>
        <taxon>Candidatus Magnetaquiglobus</taxon>
    </lineage>
</organism>
<keyword evidence="2" id="KW-1185">Reference proteome</keyword>
<name>A0ABQ0CBU7_9PROT</name>
<proteinExistence type="predicted"/>
<reference evidence="1 2" key="2">
    <citation type="submission" date="2024-09" db="EMBL/GenBank/DDBJ databases">
        <title>Draft genome sequence of Candidatus Magnetaquicoccaceae bacterium FCR-1.</title>
        <authorList>
            <person name="Shimoshige H."/>
            <person name="Shimamura S."/>
            <person name="Taoka A."/>
            <person name="Kobayashi H."/>
            <person name="Maekawa T."/>
        </authorList>
    </citation>
    <scope>NUCLEOTIDE SEQUENCE [LARGE SCALE GENOMIC DNA]</scope>
    <source>
        <strain evidence="1 2">FCR-1</strain>
    </source>
</reference>
<sequence>MAGKPPGVGSNVIEVPLWWRKIQPVELDAVTRARRSRTVPVALHPGFGEETRALLEREREIVDAGGIESVARLPRLLALEVLNAKLNRVVEQAQPGDDRYVPHPLQWHDSGDGVTFWTQEADLTVGDRVEMRFSLFAEQPMPMHTYCRVHRLRRDWNGSAIRVECRFETIASFQNPLPTTPKVSPASAEPASSVSVRGPVAEKPEFVMPARSETAAYYITPQVQGALPREILPHAPTPAKPAHPPAHSEEDRHARMARKLAEGKEIVEAEPHRASAYLSDHPANRAGLVPKRQDYRLNDQLPLAWKIMSLKSFDQAVACFQERQLFLLRDAVMVQKRMLFEADTLLKAMRQQNGRARRPALWVREYLDHRFRQAITEEEENRFQLCLGQFTTLLKELIKRPPGTADVAQVMAFFKEELDLRILRTQLDPVAQKLALLNTERDLTEVARQIDKRVEGLRVTDPSLVEPLVGIRATLAGIDLSTLDIPKQVTPDGDAIFGVNLSATGVGWRTLRTRVYKGDLVEIRLAVDPEGQGFETLWSYGRIVVVQDPDEFGRRRVACSFEHMSPLHRERLQAHIVRRQREDLGRRSGGT</sequence>
<dbReference type="Proteomes" id="UP001628193">
    <property type="component" value="Unassembled WGS sequence"/>
</dbReference>
<protein>
    <recommendedName>
        <fullName evidence="3">PilZ domain-containing protein</fullName>
    </recommendedName>
</protein>
<reference evidence="1 2" key="1">
    <citation type="submission" date="2024-05" db="EMBL/GenBank/DDBJ databases">
        <authorList>
            <consortium name="Candidatus Magnetaquicoccaceae bacterium FCR-1 genome sequencing consortium"/>
            <person name="Shimoshige H."/>
            <person name="Shimamura S."/>
            <person name="Taoka A."/>
            <person name="Kobayashi H."/>
            <person name="Maekawa T."/>
        </authorList>
    </citation>
    <scope>NUCLEOTIDE SEQUENCE [LARGE SCALE GENOMIC DNA]</scope>
    <source>
        <strain evidence="1 2">FCR-1</strain>
    </source>
</reference>
<evidence type="ECO:0000313" key="1">
    <source>
        <dbReference type="EMBL" id="GAB0058361.1"/>
    </source>
</evidence>
<dbReference type="RefSeq" id="WP_420906036.1">
    <property type="nucleotide sequence ID" value="NZ_BAAFGK010000004.1"/>
</dbReference>
<dbReference type="EMBL" id="BAAFGK010000004">
    <property type="protein sequence ID" value="GAB0058361.1"/>
    <property type="molecule type" value="Genomic_DNA"/>
</dbReference>
<comment type="caution">
    <text evidence="1">The sequence shown here is derived from an EMBL/GenBank/DDBJ whole genome shotgun (WGS) entry which is preliminary data.</text>
</comment>
<evidence type="ECO:0000313" key="2">
    <source>
        <dbReference type="Proteomes" id="UP001628193"/>
    </source>
</evidence>
<accession>A0ABQ0CBU7</accession>
<gene>
    <name evidence="1" type="ORF">SIID45300_02710</name>
</gene>